<proteinExistence type="predicted"/>
<dbReference type="Pfam" id="PF00313">
    <property type="entry name" value="CSD"/>
    <property type="match status" value="1"/>
</dbReference>
<feature type="domain" description="CSD" evidence="1">
    <location>
        <begin position="23"/>
        <end position="86"/>
    </location>
</feature>
<evidence type="ECO:0000313" key="3">
    <source>
        <dbReference type="Proteomes" id="UP000003656"/>
    </source>
</evidence>
<dbReference type="eggNOG" id="COG1278">
    <property type="taxonomic scope" value="Bacteria"/>
</dbReference>
<dbReference type="InterPro" id="IPR012340">
    <property type="entry name" value="NA-bd_OB-fold"/>
</dbReference>
<dbReference type="EMBL" id="ABXB03000002">
    <property type="protein sequence ID" value="EFA23269.1"/>
    <property type="molecule type" value="Genomic_DNA"/>
</dbReference>
<gene>
    <name evidence="2" type="ORF">BIFGAL_03386</name>
</gene>
<evidence type="ECO:0000259" key="1">
    <source>
        <dbReference type="PROSITE" id="PS51857"/>
    </source>
</evidence>
<accession>D1NU65</accession>
<dbReference type="SMART" id="SM00357">
    <property type="entry name" value="CSP"/>
    <property type="match status" value="1"/>
</dbReference>
<reference evidence="2 3" key="1">
    <citation type="submission" date="2009-11" db="EMBL/GenBank/DDBJ databases">
        <authorList>
            <person name="Weinstock G."/>
            <person name="Sodergren E."/>
            <person name="Clifton S."/>
            <person name="Fulton L."/>
            <person name="Fulton B."/>
            <person name="Courtney L."/>
            <person name="Fronick C."/>
            <person name="Harrison M."/>
            <person name="Strong C."/>
            <person name="Farmer C."/>
            <person name="Delahaunty K."/>
            <person name="Markovic C."/>
            <person name="Hall O."/>
            <person name="Minx P."/>
            <person name="Tomlinson C."/>
            <person name="Mitreva M."/>
            <person name="Nelson J."/>
            <person name="Hou S."/>
            <person name="Wollam A."/>
            <person name="Pepin K.H."/>
            <person name="Johnson M."/>
            <person name="Bhonagiri V."/>
            <person name="Nash W.E."/>
            <person name="Warren W."/>
            <person name="Chinwalla A."/>
            <person name="Mardis E.R."/>
            <person name="Wilson R.K."/>
        </authorList>
    </citation>
    <scope>NUCLEOTIDE SEQUENCE [LARGE SCALE GENOMIC DNA]</scope>
    <source>
        <strain evidence="2 3">DSM 20093</strain>
    </source>
</reference>
<dbReference type="InterPro" id="IPR011129">
    <property type="entry name" value="CSD"/>
</dbReference>
<comment type="caution">
    <text evidence="2">The sequence shown here is derived from an EMBL/GenBank/DDBJ whole genome shotgun (WGS) entry which is preliminary data.</text>
</comment>
<dbReference type="PRINTS" id="PR00050">
    <property type="entry name" value="COLDSHOCK"/>
</dbReference>
<evidence type="ECO:0000313" key="2">
    <source>
        <dbReference type="EMBL" id="EFA23269.1"/>
    </source>
</evidence>
<dbReference type="STRING" id="561180.BIFGAL_03386"/>
<dbReference type="Gene3D" id="2.40.50.140">
    <property type="entry name" value="Nucleic acid-binding proteins"/>
    <property type="match status" value="1"/>
</dbReference>
<dbReference type="SUPFAM" id="SSF50249">
    <property type="entry name" value="Nucleic acid-binding proteins"/>
    <property type="match status" value="1"/>
</dbReference>
<dbReference type="GO" id="GO:0003677">
    <property type="term" value="F:DNA binding"/>
    <property type="evidence" value="ECO:0007669"/>
    <property type="project" value="UniProtKB-KW"/>
</dbReference>
<keyword evidence="2" id="KW-0238">DNA-binding</keyword>
<dbReference type="AlphaFoldDB" id="D1NU65"/>
<name>D1NU65_9BIFI</name>
<dbReference type="Proteomes" id="UP000003656">
    <property type="component" value="Unassembled WGS sequence"/>
</dbReference>
<sequence length="151" mass="16494">MKAAVVVMEGYRNGCDVVWRMTMPSGKIRWYDANKGYGFIENEEGKDVFLPAMALPAGVTTLRKGTKVEYSVIDGRKGPQAMGLEVIASAPSLVKATRPKPDDMAAIVEDLIKLLDTAGNGLRRHHYPSAADSRKLATLLRAVADNFDVQE</sequence>
<dbReference type="InterPro" id="IPR002059">
    <property type="entry name" value="CSP_DNA-bd"/>
</dbReference>
<organism evidence="2 3">
    <name type="scientific">Bifidobacterium gallicum DSM 20093 = LMG 11596</name>
    <dbReference type="NCBI Taxonomy" id="561180"/>
    <lineage>
        <taxon>Bacteria</taxon>
        <taxon>Bacillati</taxon>
        <taxon>Actinomycetota</taxon>
        <taxon>Actinomycetes</taxon>
        <taxon>Bifidobacteriales</taxon>
        <taxon>Bifidobacteriaceae</taxon>
        <taxon>Bifidobacterium</taxon>
    </lineage>
</organism>
<dbReference type="PROSITE" id="PS51857">
    <property type="entry name" value="CSD_2"/>
    <property type="match status" value="1"/>
</dbReference>
<protein>
    <submittedName>
        <fullName evidence="2">Cold-shock DNA-binding domain protein</fullName>
    </submittedName>
</protein>